<dbReference type="Proteomes" id="UP000317909">
    <property type="component" value="Chromosome"/>
</dbReference>
<accession>A0A517U3M2</accession>
<feature type="compositionally biased region" description="Pro residues" evidence="1">
    <location>
        <begin position="146"/>
        <end position="157"/>
    </location>
</feature>
<gene>
    <name evidence="2" type="ORF">I41_44310</name>
</gene>
<protein>
    <recommendedName>
        <fullName evidence="4">Prepilin-type N-terminal cleavage/methylation domain-containing protein</fullName>
    </recommendedName>
</protein>
<evidence type="ECO:0000313" key="2">
    <source>
        <dbReference type="EMBL" id="QDT75221.1"/>
    </source>
</evidence>
<keyword evidence="3" id="KW-1185">Reference proteome</keyword>
<dbReference type="EMBL" id="CP036339">
    <property type="protein sequence ID" value="QDT75221.1"/>
    <property type="molecule type" value="Genomic_DNA"/>
</dbReference>
<dbReference type="KEGG" id="llh:I41_44310"/>
<reference evidence="2 3" key="1">
    <citation type="submission" date="2019-02" db="EMBL/GenBank/DDBJ databases">
        <title>Deep-cultivation of Planctomycetes and their phenomic and genomic characterization uncovers novel biology.</title>
        <authorList>
            <person name="Wiegand S."/>
            <person name="Jogler M."/>
            <person name="Boedeker C."/>
            <person name="Pinto D."/>
            <person name="Vollmers J."/>
            <person name="Rivas-Marin E."/>
            <person name="Kohn T."/>
            <person name="Peeters S.H."/>
            <person name="Heuer A."/>
            <person name="Rast P."/>
            <person name="Oberbeckmann S."/>
            <person name="Bunk B."/>
            <person name="Jeske O."/>
            <person name="Meyerdierks A."/>
            <person name="Storesund J.E."/>
            <person name="Kallscheuer N."/>
            <person name="Luecker S."/>
            <person name="Lage O.M."/>
            <person name="Pohl T."/>
            <person name="Merkel B.J."/>
            <person name="Hornburger P."/>
            <person name="Mueller R.-W."/>
            <person name="Bruemmer F."/>
            <person name="Labrenz M."/>
            <person name="Spormann A.M."/>
            <person name="Op den Camp H."/>
            <person name="Overmann J."/>
            <person name="Amann R."/>
            <person name="Jetten M.S.M."/>
            <person name="Mascher T."/>
            <person name="Medema M.H."/>
            <person name="Devos D.P."/>
            <person name="Kaster A.-K."/>
            <person name="Ovreas L."/>
            <person name="Rohde M."/>
            <person name="Galperin M.Y."/>
            <person name="Jogler C."/>
        </authorList>
    </citation>
    <scope>NUCLEOTIDE SEQUENCE [LARGE SCALE GENOMIC DNA]</scope>
    <source>
        <strain evidence="2 3">I41</strain>
    </source>
</reference>
<organism evidence="2 3">
    <name type="scientific">Lacipirellula limnantheis</name>
    <dbReference type="NCBI Taxonomy" id="2528024"/>
    <lineage>
        <taxon>Bacteria</taxon>
        <taxon>Pseudomonadati</taxon>
        <taxon>Planctomycetota</taxon>
        <taxon>Planctomycetia</taxon>
        <taxon>Pirellulales</taxon>
        <taxon>Lacipirellulaceae</taxon>
        <taxon>Lacipirellula</taxon>
    </lineage>
</organism>
<feature type="region of interest" description="Disordered" evidence="1">
    <location>
        <begin position="141"/>
        <end position="164"/>
    </location>
</feature>
<sequence>MNMRSRRAISLIELLAVLSGCSVVLGLTASLLHQTMRAQSHTRDFFDVERNAQRLARQFRSDVHAAAVDSIDVDLADAGDGVLLQMELPDGQSVAYQRAAEKIIRIASQTDGPTAREEYALSESIEIDVRELDAPRRVELSITSSPPQPSQEAPPSPASIRATPVNLKVDAIPARDLRYAAPATSAGEAT</sequence>
<evidence type="ECO:0000313" key="3">
    <source>
        <dbReference type="Proteomes" id="UP000317909"/>
    </source>
</evidence>
<name>A0A517U3M2_9BACT</name>
<dbReference type="AlphaFoldDB" id="A0A517U3M2"/>
<evidence type="ECO:0008006" key="4">
    <source>
        <dbReference type="Google" id="ProtNLM"/>
    </source>
</evidence>
<dbReference type="OrthoDB" id="273848at2"/>
<evidence type="ECO:0000256" key="1">
    <source>
        <dbReference type="SAM" id="MobiDB-lite"/>
    </source>
</evidence>
<dbReference type="RefSeq" id="WP_145434902.1">
    <property type="nucleotide sequence ID" value="NZ_CP036339.1"/>
</dbReference>
<proteinExistence type="predicted"/>